<accession>A0ABR6BLS4</accession>
<comment type="cofactor">
    <cofactor evidence="1">
        <name>Mg(2+)</name>
        <dbReference type="ChEBI" id="CHEBI:18420"/>
    </cofactor>
</comment>
<keyword evidence="3" id="KW-0460">Magnesium</keyword>
<evidence type="ECO:0000256" key="2">
    <source>
        <dbReference type="ARBA" id="ARBA00022801"/>
    </source>
</evidence>
<dbReference type="Proteomes" id="UP000517916">
    <property type="component" value="Unassembled WGS sequence"/>
</dbReference>
<evidence type="ECO:0000256" key="3">
    <source>
        <dbReference type="ARBA" id="ARBA00022842"/>
    </source>
</evidence>
<evidence type="ECO:0000259" key="5">
    <source>
        <dbReference type="PROSITE" id="PS51462"/>
    </source>
</evidence>
<keyword evidence="4" id="KW-0812">Transmembrane</keyword>
<proteinExistence type="predicted"/>
<dbReference type="PANTHER" id="PTHR43046:SF12">
    <property type="entry name" value="GDP-MANNOSE MANNOSYL HYDROLASE"/>
    <property type="match status" value="1"/>
</dbReference>
<dbReference type="InterPro" id="IPR000086">
    <property type="entry name" value="NUDIX_hydrolase_dom"/>
</dbReference>
<evidence type="ECO:0000256" key="1">
    <source>
        <dbReference type="ARBA" id="ARBA00001946"/>
    </source>
</evidence>
<keyword evidence="4" id="KW-1133">Transmembrane helix</keyword>
<feature type="transmembrane region" description="Helical" evidence="4">
    <location>
        <begin position="197"/>
        <end position="217"/>
    </location>
</feature>
<evidence type="ECO:0000256" key="4">
    <source>
        <dbReference type="SAM" id="Phobius"/>
    </source>
</evidence>
<dbReference type="PROSITE" id="PS51462">
    <property type="entry name" value="NUDIX"/>
    <property type="match status" value="1"/>
</dbReference>
<feature type="domain" description="Nudix hydrolase" evidence="5">
    <location>
        <begin position="225"/>
        <end position="368"/>
    </location>
</feature>
<dbReference type="InterPro" id="IPR015797">
    <property type="entry name" value="NUDIX_hydrolase-like_dom_sf"/>
</dbReference>
<dbReference type="SUPFAM" id="SSF55811">
    <property type="entry name" value="Nudix"/>
    <property type="match status" value="1"/>
</dbReference>
<protein>
    <submittedName>
        <fullName evidence="6">8-oxo-dGTP pyrophosphatase MutT (NUDIX family)</fullName>
    </submittedName>
</protein>
<dbReference type="EMBL" id="JACJID010000003">
    <property type="protein sequence ID" value="MBA8927833.1"/>
    <property type="molecule type" value="Genomic_DNA"/>
</dbReference>
<keyword evidence="4" id="KW-0472">Membrane</keyword>
<keyword evidence="7" id="KW-1185">Reference proteome</keyword>
<reference evidence="6 7" key="1">
    <citation type="submission" date="2020-08" db="EMBL/GenBank/DDBJ databases">
        <title>Genomic Encyclopedia of Archaeal and Bacterial Type Strains, Phase II (KMG-II): from individual species to whole genera.</title>
        <authorList>
            <person name="Goeker M."/>
        </authorList>
    </citation>
    <scope>NUCLEOTIDE SEQUENCE [LARGE SCALE GENOMIC DNA]</scope>
    <source>
        <strain evidence="6 7">DSM 43850</strain>
    </source>
</reference>
<dbReference type="RefSeq" id="WP_148309382.1">
    <property type="nucleotide sequence ID" value="NZ_BAAABQ010000025.1"/>
</dbReference>
<dbReference type="InterPro" id="IPR003675">
    <property type="entry name" value="Rce1/LyrA-like_dom"/>
</dbReference>
<dbReference type="Pfam" id="PF00293">
    <property type="entry name" value="NUDIX"/>
    <property type="match status" value="1"/>
</dbReference>
<dbReference type="Gene3D" id="3.90.79.10">
    <property type="entry name" value="Nucleoside Triphosphate Pyrophosphohydrolase"/>
    <property type="match status" value="1"/>
</dbReference>
<organism evidence="6 7">
    <name type="scientific">Kutzneria viridogrisea</name>
    <dbReference type="NCBI Taxonomy" id="47990"/>
    <lineage>
        <taxon>Bacteria</taxon>
        <taxon>Bacillati</taxon>
        <taxon>Actinomycetota</taxon>
        <taxon>Actinomycetes</taxon>
        <taxon>Pseudonocardiales</taxon>
        <taxon>Pseudonocardiaceae</taxon>
        <taxon>Kutzneria</taxon>
    </lineage>
</organism>
<name>A0ABR6BLS4_9PSEU</name>
<comment type="caution">
    <text evidence="6">The sequence shown here is derived from an EMBL/GenBank/DDBJ whole genome shotgun (WGS) entry which is preliminary data.</text>
</comment>
<dbReference type="PANTHER" id="PTHR43046">
    <property type="entry name" value="GDP-MANNOSE MANNOSYL HYDROLASE"/>
    <property type="match status" value="1"/>
</dbReference>
<sequence>MTTASGHLKRWAVEQPWLFAIGSALAWQLVFVAAESALAAAGLPGQLRLALAALLAAGVPLGVAAACGWWRESGLVGGRPDARWLLALPVLALCLVSGGAGGTGAAALAVGLSAELVSRGTGQFTLRRFGPWRGTLGVVLIFECADLLVRSWDGRASGQVLTDLAFGFALTALRWHVGSVWPLALLHALHAALAPAASWWQLGVTVALLAFGVWLLARVPVVHTNVRPTVRVVCLDMHGRVLLLGRQDPADGTRAWDLPGGGIGPEESPLAAARRELHQETGLPESCVLDRYVLAQRDSYWNGTRYCGEERFYLARSACGPAPVIGDQEPRELALIRDQRWVCPAAASQLPGRVQMTALREIARKLDQ</sequence>
<feature type="transmembrane region" description="Helical" evidence="4">
    <location>
        <begin position="49"/>
        <end position="70"/>
    </location>
</feature>
<evidence type="ECO:0000313" key="6">
    <source>
        <dbReference type="EMBL" id="MBA8927833.1"/>
    </source>
</evidence>
<keyword evidence="2" id="KW-0378">Hydrolase</keyword>
<feature type="transmembrane region" description="Helical" evidence="4">
    <location>
        <begin position="82"/>
        <end position="110"/>
    </location>
</feature>
<dbReference type="Pfam" id="PF02517">
    <property type="entry name" value="Rce1-like"/>
    <property type="match status" value="1"/>
</dbReference>
<evidence type="ECO:0000313" key="7">
    <source>
        <dbReference type="Proteomes" id="UP000517916"/>
    </source>
</evidence>
<gene>
    <name evidence="6" type="ORF">BC739_005039</name>
</gene>